<gene>
    <name evidence="1" type="ORF">ABIC55_002238</name>
</gene>
<dbReference type="RefSeq" id="WP_354313151.1">
    <property type="nucleotide sequence ID" value="NZ_JBEPME010000002.1"/>
</dbReference>
<accession>A0ABV2K7U0</accession>
<dbReference type="EMBL" id="JBEPME010000002">
    <property type="protein sequence ID" value="MET3657151.1"/>
    <property type="molecule type" value="Genomic_DNA"/>
</dbReference>
<evidence type="ECO:0000313" key="1">
    <source>
        <dbReference type="EMBL" id="MET3657151.1"/>
    </source>
</evidence>
<dbReference type="Proteomes" id="UP001549104">
    <property type="component" value="Unassembled WGS sequence"/>
</dbReference>
<comment type="caution">
    <text evidence="1">The sequence shown here is derived from an EMBL/GenBank/DDBJ whole genome shotgun (WGS) entry which is preliminary data.</text>
</comment>
<sequence length="118" mass="13658">MIKDNEIVIPEELKANMIILSTVMSPTKEDIGILIMGENMEPKQYTNGLSVIRLYLLNQRNFKYYIEMELEAFAFNDVESAYEFLTNLPNMSALELILMMNNPDFNFDDGVNSNRVLH</sequence>
<evidence type="ECO:0000313" key="2">
    <source>
        <dbReference type="Proteomes" id="UP001549104"/>
    </source>
</evidence>
<organism evidence="1 2">
    <name type="scientific">Sporosarcina psychrophila</name>
    <name type="common">Bacillus psychrophilus</name>
    <dbReference type="NCBI Taxonomy" id="1476"/>
    <lineage>
        <taxon>Bacteria</taxon>
        <taxon>Bacillati</taxon>
        <taxon>Bacillota</taxon>
        <taxon>Bacilli</taxon>
        <taxon>Bacillales</taxon>
        <taxon>Caryophanaceae</taxon>
        <taxon>Sporosarcina</taxon>
    </lineage>
</organism>
<proteinExistence type="predicted"/>
<keyword evidence="2" id="KW-1185">Reference proteome</keyword>
<name>A0ABV2K7U0_SPOPS</name>
<protein>
    <submittedName>
        <fullName evidence="1">Uncharacterized protein</fullName>
    </submittedName>
</protein>
<reference evidence="1 2" key="1">
    <citation type="submission" date="2024-06" db="EMBL/GenBank/DDBJ databases">
        <title>Sorghum-associated microbial communities from plants grown in Nebraska, USA.</title>
        <authorList>
            <person name="Schachtman D."/>
        </authorList>
    </citation>
    <scope>NUCLEOTIDE SEQUENCE [LARGE SCALE GENOMIC DNA]</scope>
    <source>
        <strain evidence="1 2">1288</strain>
    </source>
</reference>